<comment type="caution">
    <text evidence="2">The sequence shown here is derived from an EMBL/GenBank/DDBJ whole genome shotgun (WGS) entry which is preliminary data.</text>
</comment>
<keyword evidence="1" id="KW-0175">Coiled coil</keyword>
<dbReference type="Proteomes" id="UP001295794">
    <property type="component" value="Unassembled WGS sequence"/>
</dbReference>
<keyword evidence="3" id="KW-1185">Reference proteome</keyword>
<evidence type="ECO:0000313" key="3">
    <source>
        <dbReference type="Proteomes" id="UP001295794"/>
    </source>
</evidence>
<proteinExistence type="predicted"/>
<organism evidence="2 3">
    <name type="scientific">Mycena citricolor</name>
    <dbReference type="NCBI Taxonomy" id="2018698"/>
    <lineage>
        <taxon>Eukaryota</taxon>
        <taxon>Fungi</taxon>
        <taxon>Dikarya</taxon>
        <taxon>Basidiomycota</taxon>
        <taxon>Agaricomycotina</taxon>
        <taxon>Agaricomycetes</taxon>
        <taxon>Agaricomycetidae</taxon>
        <taxon>Agaricales</taxon>
        <taxon>Marasmiineae</taxon>
        <taxon>Mycenaceae</taxon>
        <taxon>Mycena</taxon>
    </lineage>
</organism>
<feature type="coiled-coil region" evidence="1">
    <location>
        <begin position="66"/>
        <end position="93"/>
    </location>
</feature>
<dbReference type="AlphaFoldDB" id="A0AAD2Q2S3"/>
<evidence type="ECO:0000313" key="2">
    <source>
        <dbReference type="EMBL" id="CAK5269710.1"/>
    </source>
</evidence>
<reference evidence="2" key="1">
    <citation type="submission" date="2023-11" db="EMBL/GenBank/DDBJ databases">
        <authorList>
            <person name="De Vega J J."/>
            <person name="De Vega J J."/>
        </authorList>
    </citation>
    <scope>NUCLEOTIDE SEQUENCE</scope>
</reference>
<dbReference type="EMBL" id="CAVNYO010000151">
    <property type="protein sequence ID" value="CAK5269710.1"/>
    <property type="molecule type" value="Genomic_DNA"/>
</dbReference>
<sequence length="344" mass="37745">MAGANRSQHCKDRLFLRDDGVCRAVHAGFLPMFRSKPVARPQVVLVEDTPEYQYVLNNFALAHKKVEEQRGKLKQQEELIAQLQDRVALLEGVPGPQSAGGGSVDDFSIKNGAAQLDKLINRWASDIVRRPPTPLHLIYEAALSDVTNGREAGAVFQGSSMQVQSLMRHALAETICEGFINCMIVTSSKEANVQLTRIHEHIFASDPTVAAVWRRQTFSAAVETCTPEMADSILNEQIPHLTRLLPGTLPSAVLDAAYHFSRMLHGTTGSGDAFYRAFVPELGSALYPSQNELVKRCLRHEAGQVDRVGCTIFPGLVKVGLTGEHNVVRRAQVICECALLPVQS</sequence>
<gene>
    <name evidence="2" type="ORF">MYCIT1_LOCUS13637</name>
</gene>
<accession>A0AAD2Q2S3</accession>
<protein>
    <submittedName>
        <fullName evidence="2">Uncharacterized protein</fullName>
    </submittedName>
</protein>
<evidence type="ECO:0000256" key="1">
    <source>
        <dbReference type="SAM" id="Coils"/>
    </source>
</evidence>
<name>A0AAD2Q2S3_9AGAR</name>